<dbReference type="KEGG" id="faf:OE104_01900"/>
<keyword evidence="3 6" id="KW-0812">Transmembrane</keyword>
<evidence type="ECO:0000256" key="4">
    <source>
        <dbReference type="ARBA" id="ARBA00022989"/>
    </source>
</evidence>
<gene>
    <name evidence="7" type="ORF">OE104_01900</name>
</gene>
<dbReference type="EMBL" id="CP106878">
    <property type="protein sequence ID" value="WAA10121.1"/>
    <property type="molecule type" value="Genomic_DNA"/>
</dbReference>
<feature type="transmembrane region" description="Helical" evidence="6">
    <location>
        <begin position="166"/>
        <end position="185"/>
    </location>
</feature>
<dbReference type="CDD" id="cd06173">
    <property type="entry name" value="MFS_MefA_like"/>
    <property type="match status" value="1"/>
</dbReference>
<dbReference type="Pfam" id="PF07690">
    <property type="entry name" value="MFS_1"/>
    <property type="match status" value="1"/>
</dbReference>
<evidence type="ECO:0000313" key="7">
    <source>
        <dbReference type="EMBL" id="WAA10121.1"/>
    </source>
</evidence>
<keyword evidence="8" id="KW-1185">Reference proteome</keyword>
<keyword evidence="4 6" id="KW-1133">Transmembrane helix</keyword>
<organism evidence="7 8">
    <name type="scientific">Fervidibacillus albus</name>
    <dbReference type="NCBI Taxonomy" id="2980026"/>
    <lineage>
        <taxon>Bacteria</taxon>
        <taxon>Bacillati</taxon>
        <taxon>Bacillota</taxon>
        <taxon>Bacilli</taxon>
        <taxon>Bacillales</taxon>
        <taxon>Bacillaceae</taxon>
        <taxon>Fervidibacillus</taxon>
    </lineage>
</organism>
<feature type="transmembrane region" description="Helical" evidence="6">
    <location>
        <begin position="73"/>
        <end position="93"/>
    </location>
</feature>
<dbReference type="SUPFAM" id="SSF103473">
    <property type="entry name" value="MFS general substrate transporter"/>
    <property type="match status" value="1"/>
</dbReference>
<dbReference type="PANTHER" id="PTHR23513">
    <property type="entry name" value="INTEGRAL MEMBRANE EFFLUX PROTEIN-RELATED"/>
    <property type="match status" value="1"/>
</dbReference>
<protein>
    <submittedName>
        <fullName evidence="7">MFS transporter</fullName>
    </submittedName>
</protein>
<dbReference type="Proteomes" id="UP001164718">
    <property type="component" value="Chromosome"/>
</dbReference>
<feature type="transmembrane region" description="Helical" evidence="6">
    <location>
        <begin position="41"/>
        <end position="61"/>
    </location>
</feature>
<evidence type="ECO:0000256" key="5">
    <source>
        <dbReference type="ARBA" id="ARBA00023136"/>
    </source>
</evidence>
<dbReference type="AlphaFoldDB" id="A0A9E8LW04"/>
<accession>A0A9E8LW04</accession>
<evidence type="ECO:0000256" key="1">
    <source>
        <dbReference type="ARBA" id="ARBA00004651"/>
    </source>
</evidence>
<feature type="transmembrane region" description="Helical" evidence="6">
    <location>
        <begin position="9"/>
        <end position="35"/>
    </location>
</feature>
<dbReference type="GO" id="GO:0022857">
    <property type="term" value="F:transmembrane transporter activity"/>
    <property type="evidence" value="ECO:0007669"/>
    <property type="project" value="InterPro"/>
</dbReference>
<reference evidence="7" key="1">
    <citation type="submission" date="2022-09" db="EMBL/GenBank/DDBJ databases">
        <title>Complete Genomes of Fervidibacillus albus and Fervidibacillus halotolerans isolated from tidal flat sediments.</title>
        <authorList>
            <person name="Kwon K.K."/>
            <person name="Yang S.-H."/>
            <person name="Park M.J."/>
            <person name="Oh H.-M."/>
        </authorList>
    </citation>
    <scope>NUCLEOTIDE SEQUENCE</scope>
    <source>
        <strain evidence="7">MEBiC13591</strain>
    </source>
</reference>
<dbReference type="RefSeq" id="WP_275417907.1">
    <property type="nucleotide sequence ID" value="NZ_CP106878.1"/>
</dbReference>
<dbReference type="InterPro" id="IPR011701">
    <property type="entry name" value="MFS"/>
</dbReference>
<dbReference type="Gene3D" id="1.20.1250.20">
    <property type="entry name" value="MFS general substrate transporter like domains"/>
    <property type="match status" value="1"/>
</dbReference>
<feature type="transmembrane region" description="Helical" evidence="6">
    <location>
        <begin position="227"/>
        <end position="245"/>
    </location>
</feature>
<feature type="transmembrane region" description="Helical" evidence="6">
    <location>
        <begin position="283"/>
        <end position="301"/>
    </location>
</feature>
<evidence type="ECO:0000256" key="6">
    <source>
        <dbReference type="SAM" id="Phobius"/>
    </source>
</evidence>
<keyword evidence="5 6" id="KW-0472">Membrane</keyword>
<name>A0A9E8LW04_9BACI</name>
<feature type="transmembrane region" description="Helical" evidence="6">
    <location>
        <begin position="345"/>
        <end position="368"/>
    </location>
</feature>
<evidence type="ECO:0000256" key="2">
    <source>
        <dbReference type="ARBA" id="ARBA00022475"/>
    </source>
</evidence>
<dbReference type="PANTHER" id="PTHR23513:SF6">
    <property type="entry name" value="MAJOR FACILITATOR SUPERFAMILY ASSOCIATED DOMAIN-CONTAINING PROTEIN"/>
    <property type="match status" value="1"/>
</dbReference>
<comment type="subcellular location">
    <subcellularLocation>
        <location evidence="1">Cell membrane</location>
        <topology evidence="1">Multi-pass membrane protein</topology>
    </subcellularLocation>
</comment>
<dbReference type="InterPro" id="IPR036259">
    <property type="entry name" value="MFS_trans_sf"/>
</dbReference>
<sequence length="421" mass="47128">MHVFQNQNFILLLFGRIITNFGDSLYGVASMLLVYEMTKSTFFTGLATFSIALPTAFQVLFGPFVDRFNQRLILVLSEWIPAVLIFIIPTMYYFDLLNIWMLLLIMAVTSFIWTIVYPTQQAVIVKIVDRENITVANSIMNFTNQGLEFLFTGISGSLIIHFGLLNIFWVPVVGSIITGCLFWFIKGIESPTERTEDGEGKSHIFSNYKRDILQGLRFIKGSFIPKFLLASIVSNLALGAVYAVLPDFAMSQGDERFYSFYLGFMVLGMMIGTILAPVVEKLPLGKVVIVGFFFSAIMWAISSFATISFLSIISFGMAQISLGATNMIFLSTLQRLIPVEMIGRVFSAITSVVGIAHPFGALLGGFLGNYIESSIIYSMGIFAMLFVSIQWLIHPLLRKIPKPKEMNPYEYGLEIRSSVNL</sequence>
<evidence type="ECO:0000256" key="3">
    <source>
        <dbReference type="ARBA" id="ARBA00022692"/>
    </source>
</evidence>
<feature type="transmembrane region" description="Helical" evidence="6">
    <location>
        <begin position="257"/>
        <end position="276"/>
    </location>
</feature>
<keyword evidence="2" id="KW-1003">Cell membrane</keyword>
<dbReference type="GO" id="GO:0005886">
    <property type="term" value="C:plasma membrane"/>
    <property type="evidence" value="ECO:0007669"/>
    <property type="project" value="UniProtKB-SubCell"/>
</dbReference>
<feature type="transmembrane region" description="Helical" evidence="6">
    <location>
        <begin position="99"/>
        <end position="118"/>
    </location>
</feature>
<proteinExistence type="predicted"/>
<feature type="transmembrane region" description="Helical" evidence="6">
    <location>
        <begin position="374"/>
        <end position="397"/>
    </location>
</feature>
<evidence type="ECO:0000313" key="8">
    <source>
        <dbReference type="Proteomes" id="UP001164718"/>
    </source>
</evidence>